<dbReference type="InterPro" id="IPR036634">
    <property type="entry name" value="PRD_sf"/>
</dbReference>
<dbReference type="Pfam" id="PF03123">
    <property type="entry name" value="CAT_RBD"/>
    <property type="match status" value="1"/>
</dbReference>
<dbReference type="Gene3D" id="1.20.58.1950">
    <property type="match status" value="1"/>
</dbReference>
<evidence type="ECO:0000256" key="1">
    <source>
        <dbReference type="ARBA" id="ARBA00022737"/>
    </source>
</evidence>
<dbReference type="InterPro" id="IPR050661">
    <property type="entry name" value="BglG_antiterminators"/>
</dbReference>
<dbReference type="PROSITE" id="PS51372">
    <property type="entry name" value="PRD_2"/>
    <property type="match status" value="2"/>
</dbReference>
<dbReference type="InterPro" id="IPR004341">
    <property type="entry name" value="CAT_RNA-bd_dom"/>
</dbReference>
<dbReference type="GeneID" id="97554883"/>
<keyword evidence="4" id="KW-1185">Reference proteome</keyword>
<accession>A0A163E580</accession>
<name>A0A163E580_9BACL</name>
<dbReference type="GO" id="GO:0006355">
    <property type="term" value="P:regulation of DNA-templated transcription"/>
    <property type="evidence" value="ECO:0007669"/>
    <property type="project" value="InterPro"/>
</dbReference>
<dbReference type="Proteomes" id="UP000076796">
    <property type="component" value="Unassembled WGS sequence"/>
</dbReference>
<dbReference type="SUPFAM" id="SSF50151">
    <property type="entry name" value="SacY-like RNA-binding domain"/>
    <property type="match status" value="1"/>
</dbReference>
<dbReference type="Gene3D" id="1.20.890.100">
    <property type="match status" value="1"/>
</dbReference>
<dbReference type="RefSeq" id="WP_006211184.1">
    <property type="nucleotide sequence ID" value="NZ_CP147845.1"/>
</dbReference>
<feature type="domain" description="PRD" evidence="2">
    <location>
        <begin position="74"/>
        <end position="179"/>
    </location>
</feature>
<dbReference type="Gene3D" id="1.10.1790.10">
    <property type="entry name" value="PRD domain"/>
    <property type="match status" value="1"/>
</dbReference>
<keyword evidence="1" id="KW-0677">Repeat</keyword>
<reference evidence="3" key="1">
    <citation type="journal article" date="2016" name="Genome Announc.">
        <title>Draft genomes of two strains of Paenibacillus glucanolyticus with capability to degrade lignocellulose.</title>
        <authorList>
            <person name="Mathews S.L."/>
            <person name="Pawlak J."/>
            <person name="Grunden A.M."/>
        </authorList>
    </citation>
    <scope>NUCLEOTIDE SEQUENCE [LARGE SCALE GENOMIC DNA]</scope>
    <source>
        <strain evidence="3">SLM1</strain>
    </source>
</reference>
<dbReference type="PANTHER" id="PTHR30185">
    <property type="entry name" value="CRYPTIC BETA-GLUCOSIDE BGL OPERON ANTITERMINATOR"/>
    <property type="match status" value="1"/>
</dbReference>
<dbReference type="InterPro" id="IPR036650">
    <property type="entry name" value="CAT_RNA-bd_dom_sf"/>
</dbReference>
<dbReference type="GO" id="GO:0003723">
    <property type="term" value="F:RNA binding"/>
    <property type="evidence" value="ECO:0007669"/>
    <property type="project" value="InterPro"/>
</dbReference>
<dbReference type="EMBL" id="LWMH01000002">
    <property type="protein sequence ID" value="KZS43616.1"/>
    <property type="molecule type" value="Genomic_DNA"/>
</dbReference>
<feature type="domain" description="PRD" evidence="2">
    <location>
        <begin position="181"/>
        <end position="287"/>
    </location>
</feature>
<comment type="caution">
    <text evidence="3">The sequence shown here is derived from an EMBL/GenBank/DDBJ whole genome shotgun (WGS) entry which is preliminary data.</text>
</comment>
<evidence type="ECO:0000259" key="2">
    <source>
        <dbReference type="PROSITE" id="PS51372"/>
    </source>
</evidence>
<gene>
    <name evidence="3" type="ORF">AWU65_26320</name>
</gene>
<evidence type="ECO:0000313" key="4">
    <source>
        <dbReference type="Proteomes" id="UP000076796"/>
    </source>
</evidence>
<dbReference type="Gene3D" id="2.30.24.10">
    <property type="entry name" value="CAT RNA-binding domain"/>
    <property type="match status" value="1"/>
</dbReference>
<protein>
    <submittedName>
        <fullName evidence="3">Transcription antiterminator BglG</fullName>
    </submittedName>
</protein>
<dbReference type="PANTHER" id="PTHR30185:SF16">
    <property type="entry name" value="PROTEIN GLCT"/>
    <property type="match status" value="1"/>
</dbReference>
<dbReference type="InterPro" id="IPR011608">
    <property type="entry name" value="PRD"/>
</dbReference>
<dbReference type="OrthoDB" id="9813552at2"/>
<dbReference type="STRING" id="59843.A3958_25055"/>
<dbReference type="SUPFAM" id="SSF63520">
    <property type="entry name" value="PTS-regulatory domain, PRD"/>
    <property type="match status" value="2"/>
</dbReference>
<proteinExistence type="predicted"/>
<dbReference type="SMART" id="SM01061">
    <property type="entry name" value="CAT_RBD"/>
    <property type="match status" value="1"/>
</dbReference>
<dbReference type="Pfam" id="PF00874">
    <property type="entry name" value="PRD"/>
    <property type="match status" value="2"/>
</dbReference>
<sequence>MSGIELFTVVRVIGNNVVMVNGGKKELEYVILGKGIGFGAKTGGTISSDDERIEKLFRLEDREQWSQAHHLLEEFDPLVMEITDQILNLIGQEFPGTLNDKVYLALPSHIQFTIYRIRKGMDIINPFLEETRISFPKEYDIAAKAAEIIGQTFHIEVPEDEIGFLTYHVYSAVSHVPVGHLVKASNVVGSLVKYIEEERQTTFDRGSMDYVRLLMHLRFSVDRMLNQEIHVDNPFAEQIRTKFTYEYGMAARLAAMMEKELGKKVPEAEICFLAMHLYRLFTGRLQQKNQPREES</sequence>
<organism evidence="3 4">
    <name type="scientific">Paenibacillus glucanolyticus</name>
    <dbReference type="NCBI Taxonomy" id="59843"/>
    <lineage>
        <taxon>Bacteria</taxon>
        <taxon>Bacillati</taxon>
        <taxon>Bacillota</taxon>
        <taxon>Bacilli</taxon>
        <taxon>Bacillales</taxon>
        <taxon>Paenibacillaceae</taxon>
        <taxon>Paenibacillus</taxon>
    </lineage>
</organism>
<dbReference type="AlphaFoldDB" id="A0A163E580"/>
<evidence type="ECO:0000313" key="3">
    <source>
        <dbReference type="EMBL" id="KZS43616.1"/>
    </source>
</evidence>